<dbReference type="KEGG" id="gpi:GPICK_11215"/>
<keyword evidence="1" id="KW-1133">Transmembrane helix</keyword>
<sequence>MKTTAKALIAVIASASSSFAASGAGMDEGGFLAPLFLAFGAAIIALQTLPALVMFGSMLKGLFSPKAEEAR</sequence>
<keyword evidence="1" id="KW-0472">Membrane</keyword>
<evidence type="ECO:0000256" key="1">
    <source>
        <dbReference type="SAM" id="Phobius"/>
    </source>
</evidence>
<proteinExistence type="predicted"/>
<dbReference type="RefSeq" id="WP_039743249.1">
    <property type="nucleotide sequence ID" value="NZ_CP009788.1"/>
</dbReference>
<keyword evidence="1" id="KW-0812">Transmembrane</keyword>
<name>A0A0B5BIK1_9BACT</name>
<accession>A0A0B5BIK1</accession>
<dbReference type="STRING" id="345632.GPICK_11215"/>
<dbReference type="HOGENOM" id="CLU_189842_0_0_7"/>
<evidence type="ECO:0000313" key="3">
    <source>
        <dbReference type="EMBL" id="AJE03846.1"/>
    </source>
</evidence>
<feature type="transmembrane region" description="Helical" evidence="1">
    <location>
        <begin position="30"/>
        <end position="56"/>
    </location>
</feature>
<organism evidence="3 4">
    <name type="scientific">Geobacter pickeringii</name>
    <dbReference type="NCBI Taxonomy" id="345632"/>
    <lineage>
        <taxon>Bacteria</taxon>
        <taxon>Pseudomonadati</taxon>
        <taxon>Thermodesulfobacteriota</taxon>
        <taxon>Desulfuromonadia</taxon>
        <taxon>Geobacterales</taxon>
        <taxon>Geobacteraceae</taxon>
        <taxon>Geobacter</taxon>
    </lineage>
</organism>
<protein>
    <submittedName>
        <fullName evidence="3">Uncharacterized protein</fullName>
    </submittedName>
</protein>
<reference evidence="3 4" key="1">
    <citation type="journal article" date="2015" name="Genome Announc.">
        <title>Complete Genome of Geobacter pickeringii G13T, a Metal-Reducing Isolate from Sedimentary Kaolin Deposits.</title>
        <authorList>
            <person name="Badalamenti J.P."/>
            <person name="Bond D.R."/>
        </authorList>
    </citation>
    <scope>NUCLEOTIDE SEQUENCE [LARGE SCALE GENOMIC DNA]</scope>
    <source>
        <strain evidence="3 4">G13</strain>
    </source>
</reference>
<feature type="chain" id="PRO_5002098390" evidence="2">
    <location>
        <begin position="21"/>
        <end position="71"/>
    </location>
</feature>
<evidence type="ECO:0000313" key="4">
    <source>
        <dbReference type="Proteomes" id="UP000057609"/>
    </source>
</evidence>
<dbReference type="EMBL" id="CP009788">
    <property type="protein sequence ID" value="AJE03846.1"/>
    <property type="molecule type" value="Genomic_DNA"/>
</dbReference>
<keyword evidence="2" id="KW-0732">Signal</keyword>
<feature type="signal peptide" evidence="2">
    <location>
        <begin position="1"/>
        <end position="20"/>
    </location>
</feature>
<gene>
    <name evidence="3" type="ORF">GPICK_11215</name>
</gene>
<dbReference type="AlphaFoldDB" id="A0A0B5BIK1"/>
<evidence type="ECO:0000256" key="2">
    <source>
        <dbReference type="SAM" id="SignalP"/>
    </source>
</evidence>
<keyword evidence="4" id="KW-1185">Reference proteome</keyword>
<dbReference type="Proteomes" id="UP000057609">
    <property type="component" value="Chromosome"/>
</dbReference>